<dbReference type="EMBL" id="QLTA01000017">
    <property type="protein sequence ID" value="RAR82551.1"/>
    <property type="molecule type" value="Genomic_DNA"/>
</dbReference>
<dbReference type="EMBL" id="QLTA01000033">
    <property type="protein sequence ID" value="RAR77964.1"/>
    <property type="molecule type" value="Genomic_DNA"/>
</dbReference>
<protein>
    <submittedName>
        <fullName evidence="3">IS5 family transposase</fullName>
    </submittedName>
</protein>
<dbReference type="Pfam" id="PF05598">
    <property type="entry name" value="DUF772"/>
    <property type="match status" value="1"/>
</dbReference>
<dbReference type="OrthoDB" id="9774608at2"/>
<keyword evidence="4" id="KW-1185">Reference proteome</keyword>
<sequence>MKQSSLGLGNTIKRTRKREFLDAMELVVPWGELVSLIEPHAPESGRRGQQPFAVQTLLRIHFMQQWFKLSDPAMEEALHDVPAFR</sequence>
<feature type="domain" description="Transposase InsH N-terminal" evidence="1">
    <location>
        <begin position="14"/>
        <end position="85"/>
    </location>
</feature>
<gene>
    <name evidence="3" type="ORF">AX018_10171</name>
    <name evidence="2" type="ORF">AX018_10331</name>
</gene>
<proteinExistence type="predicted"/>
<evidence type="ECO:0000313" key="4">
    <source>
        <dbReference type="Proteomes" id="UP000248856"/>
    </source>
</evidence>
<evidence type="ECO:0000313" key="2">
    <source>
        <dbReference type="EMBL" id="RAR77964.1"/>
    </source>
</evidence>
<dbReference type="Proteomes" id="UP000248856">
    <property type="component" value="Unassembled WGS sequence"/>
</dbReference>
<dbReference type="PANTHER" id="PTHR35604">
    <property type="entry name" value="TRANSPOSASE INSH FOR INSERTION SEQUENCE ELEMENT IS5A-RELATED"/>
    <property type="match status" value="1"/>
</dbReference>
<evidence type="ECO:0000259" key="1">
    <source>
        <dbReference type="Pfam" id="PF05598"/>
    </source>
</evidence>
<organism evidence="3 4">
    <name type="scientific">Paracidovorax anthurii</name>
    <dbReference type="NCBI Taxonomy" id="78229"/>
    <lineage>
        <taxon>Bacteria</taxon>
        <taxon>Pseudomonadati</taxon>
        <taxon>Pseudomonadota</taxon>
        <taxon>Betaproteobacteria</taxon>
        <taxon>Burkholderiales</taxon>
        <taxon>Comamonadaceae</taxon>
        <taxon>Paracidovorax</taxon>
    </lineage>
</organism>
<dbReference type="RefSeq" id="WP_146749282.1">
    <property type="nucleotide sequence ID" value="NZ_QLTA01000017.1"/>
</dbReference>
<comment type="caution">
    <text evidence="3">The sequence shown here is derived from an EMBL/GenBank/DDBJ whole genome shotgun (WGS) entry which is preliminary data.</text>
</comment>
<dbReference type="PANTHER" id="PTHR35604:SF2">
    <property type="entry name" value="TRANSPOSASE INSH FOR INSERTION SEQUENCE ELEMENT IS5A-RELATED"/>
    <property type="match status" value="1"/>
</dbReference>
<dbReference type="AlphaFoldDB" id="A0A328Z927"/>
<evidence type="ECO:0000313" key="3">
    <source>
        <dbReference type="EMBL" id="RAR82551.1"/>
    </source>
</evidence>
<accession>A0A328Z927</accession>
<name>A0A328Z927_9BURK</name>
<reference evidence="3 4" key="1">
    <citation type="submission" date="2018-06" db="EMBL/GenBank/DDBJ databases">
        <title>Genomic Encyclopedia of Archaeal and Bacterial Type Strains, Phase II (KMG-II): from individual species to whole genera.</title>
        <authorList>
            <person name="Goeker M."/>
        </authorList>
    </citation>
    <scope>NUCLEOTIDE SEQUENCE [LARGE SCALE GENOMIC DNA]</scope>
    <source>
        <strain evidence="3 4">CFPB 3232</strain>
    </source>
</reference>
<dbReference type="InterPro" id="IPR008490">
    <property type="entry name" value="Transposase_InsH_N"/>
</dbReference>
<feature type="non-terminal residue" evidence="3">
    <location>
        <position position="85"/>
    </location>
</feature>